<accession>A0ABS7XTV8</accession>
<keyword evidence="2" id="KW-1185">Reference proteome</keyword>
<sequence>MSEYKDYNWRNDGFSHAHSYLIPALIDMLPNDGSPILDLGCGNGAIANYLLDQGFDVYGIDASETGIALAKTKHPERFFIHDVSTDALPEPLQEIPFKTIISTEVIEHLYSPRKYIQFCSDILIQSGGGALIISTPYHGFLKNLALSIFNAWDSHFTVLWDGGHIKFWSYKTLGVLLREYDFKSLAFKGCGRLPYLWKSMIIKAEI</sequence>
<dbReference type="InterPro" id="IPR029063">
    <property type="entry name" value="SAM-dependent_MTases_sf"/>
</dbReference>
<name>A0ABS7XTV8_9FLAO</name>
<dbReference type="GO" id="GO:0008168">
    <property type="term" value="F:methyltransferase activity"/>
    <property type="evidence" value="ECO:0007669"/>
    <property type="project" value="UniProtKB-KW"/>
</dbReference>
<comment type="caution">
    <text evidence="1">The sequence shown here is derived from an EMBL/GenBank/DDBJ whole genome shotgun (WGS) entry which is preliminary data.</text>
</comment>
<reference evidence="2" key="1">
    <citation type="submission" date="2023-07" db="EMBL/GenBank/DDBJ databases">
        <authorList>
            <person name="Yue Y."/>
        </authorList>
    </citation>
    <scope>NUCLEOTIDE SEQUENCE [LARGE SCALE GENOMIC DNA]</scope>
    <source>
        <strain evidence="2">D23</strain>
    </source>
</reference>
<dbReference type="SUPFAM" id="SSF53335">
    <property type="entry name" value="S-adenosyl-L-methionine-dependent methyltransferases"/>
    <property type="match status" value="1"/>
</dbReference>
<dbReference type="EMBL" id="JAIUJR010000004">
    <property type="protein sequence ID" value="MCA0132441.1"/>
    <property type="molecule type" value="Genomic_DNA"/>
</dbReference>
<gene>
    <name evidence="1" type="ORF">LBU54_07575</name>
</gene>
<evidence type="ECO:0000313" key="1">
    <source>
        <dbReference type="EMBL" id="MCA0132441.1"/>
    </source>
</evidence>
<protein>
    <submittedName>
        <fullName evidence="1">Class I SAM-dependent methyltransferase</fullName>
    </submittedName>
</protein>
<dbReference type="Proteomes" id="UP001198901">
    <property type="component" value="Unassembled WGS sequence"/>
</dbReference>
<dbReference type="Gene3D" id="3.40.50.150">
    <property type="entry name" value="Vaccinia Virus protein VP39"/>
    <property type="match status" value="1"/>
</dbReference>
<keyword evidence="1" id="KW-0489">Methyltransferase</keyword>
<evidence type="ECO:0000313" key="2">
    <source>
        <dbReference type="Proteomes" id="UP001198901"/>
    </source>
</evidence>
<dbReference type="GO" id="GO:0032259">
    <property type="term" value="P:methylation"/>
    <property type="evidence" value="ECO:0007669"/>
    <property type="project" value="UniProtKB-KW"/>
</dbReference>
<dbReference type="Pfam" id="PF13489">
    <property type="entry name" value="Methyltransf_23"/>
    <property type="match status" value="1"/>
</dbReference>
<dbReference type="PANTHER" id="PTHR43861:SF6">
    <property type="entry name" value="METHYLTRANSFERASE TYPE 11"/>
    <property type="match status" value="1"/>
</dbReference>
<keyword evidence="1" id="KW-0808">Transferase</keyword>
<proteinExistence type="predicted"/>
<organism evidence="1 2">
    <name type="scientific">Winogradskyella alexanderae</name>
    <dbReference type="NCBI Taxonomy" id="2877123"/>
    <lineage>
        <taxon>Bacteria</taxon>
        <taxon>Pseudomonadati</taxon>
        <taxon>Bacteroidota</taxon>
        <taxon>Flavobacteriia</taxon>
        <taxon>Flavobacteriales</taxon>
        <taxon>Flavobacteriaceae</taxon>
        <taxon>Winogradskyella</taxon>
    </lineage>
</organism>
<dbReference type="RefSeq" id="WP_224527963.1">
    <property type="nucleotide sequence ID" value="NZ_JAIUJR010000004.1"/>
</dbReference>
<dbReference type="CDD" id="cd02440">
    <property type="entry name" value="AdoMet_MTases"/>
    <property type="match status" value="1"/>
</dbReference>
<dbReference type="PANTHER" id="PTHR43861">
    <property type="entry name" value="TRANS-ACONITATE 2-METHYLTRANSFERASE-RELATED"/>
    <property type="match status" value="1"/>
</dbReference>